<dbReference type="CDD" id="cd07041">
    <property type="entry name" value="STAS_RsbR_RsbS_like"/>
    <property type="match status" value="1"/>
</dbReference>
<accession>A0ABT5B8L9</accession>
<dbReference type="PROSITE" id="PS50801">
    <property type="entry name" value="STAS"/>
    <property type="match status" value="1"/>
</dbReference>
<dbReference type="RefSeq" id="WP_271999675.1">
    <property type="nucleotide sequence ID" value="NZ_JAQNDN010000010.1"/>
</dbReference>
<name>A0ABT5B8L9_9BACT</name>
<evidence type="ECO:0000313" key="3">
    <source>
        <dbReference type="Proteomes" id="UP001217838"/>
    </source>
</evidence>
<dbReference type="InterPro" id="IPR051932">
    <property type="entry name" value="Bact_StressResp_Reg"/>
</dbReference>
<dbReference type="InterPro" id="IPR036513">
    <property type="entry name" value="STAS_dom_sf"/>
</dbReference>
<dbReference type="Pfam" id="PF01740">
    <property type="entry name" value="STAS"/>
    <property type="match status" value="1"/>
</dbReference>
<organism evidence="2 3">
    <name type="scientific">Nannocystis radixulma</name>
    <dbReference type="NCBI Taxonomy" id="2995305"/>
    <lineage>
        <taxon>Bacteria</taxon>
        <taxon>Pseudomonadati</taxon>
        <taxon>Myxococcota</taxon>
        <taxon>Polyangia</taxon>
        <taxon>Nannocystales</taxon>
        <taxon>Nannocystaceae</taxon>
        <taxon>Nannocystis</taxon>
    </lineage>
</organism>
<proteinExistence type="predicted"/>
<keyword evidence="3" id="KW-1185">Reference proteome</keyword>
<dbReference type="Proteomes" id="UP001217838">
    <property type="component" value="Unassembled WGS sequence"/>
</dbReference>
<dbReference type="PANTHER" id="PTHR33745">
    <property type="entry name" value="RSBT ANTAGONIST PROTEIN RSBS-RELATED"/>
    <property type="match status" value="1"/>
</dbReference>
<reference evidence="2 3" key="1">
    <citation type="submission" date="2022-11" db="EMBL/GenBank/DDBJ databases">
        <title>Minimal conservation of predation-associated metabolite biosynthetic gene clusters underscores biosynthetic potential of Myxococcota including descriptions for ten novel species: Archangium lansinium sp. nov., Myxococcus landrumus sp. nov., Nannocystis bai.</title>
        <authorList>
            <person name="Ahearne A."/>
            <person name="Stevens C."/>
            <person name="Dowd S."/>
        </authorList>
    </citation>
    <scope>NUCLEOTIDE SEQUENCE [LARGE SCALE GENOMIC DNA]</scope>
    <source>
        <strain evidence="2 3">NCELM</strain>
    </source>
</reference>
<protein>
    <submittedName>
        <fullName evidence="2">STAS domain-containing protein</fullName>
    </submittedName>
</protein>
<dbReference type="SUPFAM" id="SSF52091">
    <property type="entry name" value="SpoIIaa-like"/>
    <property type="match status" value="1"/>
</dbReference>
<dbReference type="EMBL" id="JAQNDN010000010">
    <property type="protein sequence ID" value="MDC0669869.1"/>
    <property type="molecule type" value="Genomic_DNA"/>
</dbReference>
<evidence type="ECO:0000259" key="1">
    <source>
        <dbReference type="PROSITE" id="PS50801"/>
    </source>
</evidence>
<sequence length="276" mass="29954">MREDLSPLLQRAAAVIVRDVAGSLGERSGSVYKARGAAATTRLVEALVTALVADVATGAARTLRSILRDTLNELSEAAISFRDLRLLQEALRTDLFARIEVAGLPLAALRAVEDWFHELTHQCSLYLISQREVLIDRQASEIEVKLAEQRQLSIPIVPIHAGVLVAPLVGNLDAYRAQVLTARVLEVVGHSRARLLLLDVSGVAKIDQEVVDHLLRTTRAVRLLGCEVVLIGIAAEFARTIATLAVDYRDLTVRRSLQDGFAYALATMGLAIAAAR</sequence>
<feature type="domain" description="STAS" evidence="1">
    <location>
        <begin position="153"/>
        <end position="264"/>
    </location>
</feature>
<comment type="caution">
    <text evidence="2">The sequence shown here is derived from an EMBL/GenBank/DDBJ whole genome shotgun (WGS) entry which is preliminary data.</text>
</comment>
<evidence type="ECO:0000313" key="2">
    <source>
        <dbReference type="EMBL" id="MDC0669869.1"/>
    </source>
</evidence>
<gene>
    <name evidence="2" type="ORF">POL58_19095</name>
</gene>
<dbReference type="InterPro" id="IPR002645">
    <property type="entry name" value="STAS_dom"/>
</dbReference>
<dbReference type="Gene3D" id="3.30.750.24">
    <property type="entry name" value="STAS domain"/>
    <property type="match status" value="1"/>
</dbReference>